<sequence length="124" mass="13429">MLNSTAPRESWLSYPYWIATDRGPQPVTSGKARGPFAVHRDHDGWRLTHLPTGALIGLADDAETAMAVSDLIAGIRNWSLPQEPTAIEKDVASAMLRSRGIRAPETRKYWAPSAIAPAALPLGT</sequence>
<keyword evidence="2" id="KW-1185">Reference proteome</keyword>
<name>A0A9P1JZU5_9PROT</name>
<gene>
    <name evidence="1" type="ORF">AZOBR_p340176</name>
</gene>
<dbReference type="KEGG" id="abs:AZOBR_p340176"/>
<proteinExistence type="predicted"/>
<dbReference type="Proteomes" id="UP000007319">
    <property type="component" value="Plasmid AZOBR_p3"/>
</dbReference>
<evidence type="ECO:0000313" key="2">
    <source>
        <dbReference type="Proteomes" id="UP000007319"/>
    </source>
</evidence>
<dbReference type="EMBL" id="HE577330">
    <property type="protein sequence ID" value="CCD02938.1"/>
    <property type="molecule type" value="Genomic_DNA"/>
</dbReference>
<evidence type="ECO:0000313" key="1">
    <source>
        <dbReference type="EMBL" id="CCD02938.1"/>
    </source>
</evidence>
<organism evidence="1 2">
    <name type="scientific">Azospirillum baldaniorum</name>
    <dbReference type="NCBI Taxonomy" id="1064539"/>
    <lineage>
        <taxon>Bacteria</taxon>
        <taxon>Pseudomonadati</taxon>
        <taxon>Pseudomonadota</taxon>
        <taxon>Alphaproteobacteria</taxon>
        <taxon>Rhodospirillales</taxon>
        <taxon>Azospirillaceae</taxon>
        <taxon>Azospirillum</taxon>
    </lineage>
</organism>
<dbReference type="AlphaFoldDB" id="A0A9P1JZU5"/>
<accession>A0A9P1JZU5</accession>
<geneLocation type="plasmid" evidence="1 2">
    <name>AZOBR_p3</name>
</geneLocation>
<protein>
    <submittedName>
        <fullName evidence="1">Uncharacterized protein</fullName>
    </submittedName>
</protein>
<keyword evidence="1" id="KW-0614">Plasmid</keyword>
<dbReference type="RefSeq" id="WP_014199450.1">
    <property type="nucleotide sequence ID" value="NC_016595.1"/>
</dbReference>
<reference evidence="1 2" key="1">
    <citation type="journal article" date="2011" name="PLoS Genet.">
        <title>Azospirillum genomes reveal transition of bacteria from aquatic to terrestrial environments.</title>
        <authorList>
            <person name="Wisniewski-Dye F."/>
            <person name="Borziak K."/>
            <person name="Khalsa-Moyers G."/>
            <person name="Alexandre G."/>
            <person name="Sukharnikov L.O."/>
            <person name="Wuichet K."/>
            <person name="Hurst G.B."/>
            <person name="McDonald W.H."/>
            <person name="Robertson J.S."/>
            <person name="Barbe V."/>
            <person name="Calteau A."/>
            <person name="Rouy Z."/>
            <person name="Mangenot S."/>
            <person name="Prigent-Combaret C."/>
            <person name="Normand P."/>
            <person name="Boyer M."/>
            <person name="Siguier P."/>
            <person name="Dessaux Y."/>
            <person name="Elmerich C."/>
            <person name="Condemine G."/>
            <person name="Krishnen G."/>
            <person name="Kennedy I."/>
            <person name="Paterson A.H."/>
            <person name="Gonzalez V."/>
            <person name="Mavingui P."/>
            <person name="Zhulin I.B."/>
        </authorList>
    </citation>
    <scope>NUCLEOTIDE SEQUENCE [LARGE SCALE GENOMIC DNA]</scope>
    <source>
        <strain evidence="1 2">Sp245</strain>
    </source>
</reference>